<reference evidence="4 5" key="1">
    <citation type="submission" date="2021-02" db="EMBL/GenBank/DDBJ databases">
        <title>De Novo genome assembly of isolated myxobacteria.</title>
        <authorList>
            <person name="Stevens D.C."/>
        </authorList>
    </citation>
    <scope>NUCLEOTIDE SEQUENCE [LARGE SCALE GENOMIC DNA]</scope>
    <source>
        <strain evidence="4 5">SCHIC003</strain>
    </source>
</reference>
<evidence type="ECO:0000256" key="1">
    <source>
        <dbReference type="SAM" id="MobiDB-lite"/>
    </source>
</evidence>
<protein>
    <submittedName>
        <fullName evidence="4">PEGA domain-containing protein</fullName>
    </submittedName>
</protein>
<dbReference type="Pfam" id="PF08308">
    <property type="entry name" value="PEGA"/>
    <property type="match status" value="1"/>
</dbReference>
<evidence type="ECO:0000256" key="2">
    <source>
        <dbReference type="SAM" id="Phobius"/>
    </source>
</evidence>
<feature type="region of interest" description="Disordered" evidence="1">
    <location>
        <begin position="466"/>
        <end position="668"/>
    </location>
</feature>
<feature type="transmembrane region" description="Helical" evidence="2">
    <location>
        <begin position="439"/>
        <end position="463"/>
    </location>
</feature>
<keyword evidence="5" id="KW-1185">Reference proteome</keyword>
<proteinExistence type="predicted"/>
<dbReference type="InterPro" id="IPR013229">
    <property type="entry name" value="PEGA"/>
</dbReference>
<gene>
    <name evidence="4" type="ORF">JY572_35355</name>
</gene>
<organism evidence="4 5">
    <name type="scientific">Myxococcus landrumensis</name>
    <dbReference type="NCBI Taxonomy" id="2813577"/>
    <lineage>
        <taxon>Bacteria</taxon>
        <taxon>Pseudomonadati</taxon>
        <taxon>Myxococcota</taxon>
        <taxon>Myxococcia</taxon>
        <taxon>Myxococcales</taxon>
        <taxon>Cystobacterineae</taxon>
        <taxon>Myxococcaceae</taxon>
        <taxon>Myxococcus</taxon>
    </lineage>
</organism>
<keyword evidence="2" id="KW-1133">Transmembrane helix</keyword>
<feature type="compositionally biased region" description="Basic and acidic residues" evidence="1">
    <location>
        <begin position="588"/>
        <end position="668"/>
    </location>
</feature>
<feature type="compositionally biased region" description="Low complexity" evidence="1">
    <location>
        <begin position="526"/>
        <end position="574"/>
    </location>
</feature>
<feature type="transmembrane region" description="Helical" evidence="2">
    <location>
        <begin position="391"/>
        <end position="411"/>
    </location>
</feature>
<dbReference type="EMBL" id="CP071091">
    <property type="protein sequence ID" value="QSQ13563.1"/>
    <property type="molecule type" value="Genomic_DNA"/>
</dbReference>
<evidence type="ECO:0000313" key="4">
    <source>
        <dbReference type="EMBL" id="QSQ13563.1"/>
    </source>
</evidence>
<accession>A0ABX7N4K1</accession>
<feature type="domain" description="PEGA" evidence="3">
    <location>
        <begin position="209"/>
        <end position="254"/>
    </location>
</feature>
<dbReference type="Proteomes" id="UP000663090">
    <property type="component" value="Chromosome"/>
</dbReference>
<evidence type="ECO:0000259" key="3">
    <source>
        <dbReference type="Pfam" id="PF08308"/>
    </source>
</evidence>
<keyword evidence="2" id="KW-0812">Transmembrane</keyword>
<evidence type="ECO:0000313" key="5">
    <source>
        <dbReference type="Proteomes" id="UP000663090"/>
    </source>
</evidence>
<sequence>MRPSSNRAMHAALSGWLVGMLAVGPAAAQTSLPLRLTPRAVPTAAPSSVTVVAIPLDAASRTEAARLAYWAEQSVARSGRLELVRLSEALDAKGKAAREAKAAEGAESMKEGQRAYDELDTQKALQQFEAAARAFEASDMSRNFGELSRARVMKAASQVANGENAAAQLEIRAVLAVDPRAQFSPNFFPPDEMAFVEKERKAALAGSSGTLMVRTEPVPAQVYVDGHFKGVSPVELKGLTAADHFVTVMAPGYAMEQSRAREGDTALTLPPSESVRNLQSISDRVTRKSEELERDVALRELGTLAGVSQVLALLVRGGTGTAPLQVTGLRLEVSDGHNLAYAVGAVPSGEAMATGSDAFLSSLVGTDTTRLAGNKPVTHFASEGGANRKTMGYVMMATGVALLAGGIYFGMEASSKEDDFRRAPQTSARAKDFRDTGKTYALVADIGLVTGLVSAGLGSYFAFSGGGGGGSSKSTPAPAPAPRRSRSTPPPAKTESQKDPLAMPPPPKGTKPMNDALPMPPPPPASKTTPAAATPAPASKTTPAATTPAPAPKATPAAATPAPASKTPPAAATPAPAPEPVVVPAKAVDTRRSREDDAAQREEELRKRREEVERQRRELDERRKKEEAEANAKRQREEEDKRKREDDSKRKDEEKKRPSLDEDDLRNY</sequence>
<keyword evidence="2" id="KW-0472">Membrane</keyword>
<name>A0ABX7N4K1_9BACT</name>